<accession>A0A9N8E177</accession>
<comment type="caution">
    <text evidence="1">The sequence shown here is derived from an EMBL/GenBank/DDBJ whole genome shotgun (WGS) entry which is preliminary data.</text>
</comment>
<dbReference type="Gene3D" id="3.40.525.10">
    <property type="entry name" value="CRAL-TRIO lipid binding domain"/>
    <property type="match status" value="1"/>
</dbReference>
<protein>
    <recommendedName>
        <fullName evidence="3">CRAL-TRIO domain-containing protein</fullName>
    </recommendedName>
</protein>
<dbReference type="EMBL" id="CAICTM010000515">
    <property type="protein sequence ID" value="CAB9512070.1"/>
    <property type="molecule type" value="Genomic_DNA"/>
</dbReference>
<reference evidence="1" key="1">
    <citation type="submission" date="2020-06" db="EMBL/GenBank/DDBJ databases">
        <authorList>
            <consortium name="Plant Systems Biology data submission"/>
        </authorList>
    </citation>
    <scope>NUCLEOTIDE SEQUENCE</scope>
    <source>
        <strain evidence="1">D6</strain>
    </source>
</reference>
<dbReference type="InterPro" id="IPR036865">
    <property type="entry name" value="CRAL-TRIO_dom_sf"/>
</dbReference>
<evidence type="ECO:0000313" key="1">
    <source>
        <dbReference type="EMBL" id="CAB9512070.1"/>
    </source>
</evidence>
<evidence type="ECO:0000313" key="2">
    <source>
        <dbReference type="Proteomes" id="UP001153069"/>
    </source>
</evidence>
<keyword evidence="2" id="KW-1185">Reference proteome</keyword>
<evidence type="ECO:0008006" key="3">
    <source>
        <dbReference type="Google" id="ProtNLM"/>
    </source>
</evidence>
<organism evidence="1 2">
    <name type="scientific">Seminavis robusta</name>
    <dbReference type="NCBI Taxonomy" id="568900"/>
    <lineage>
        <taxon>Eukaryota</taxon>
        <taxon>Sar</taxon>
        <taxon>Stramenopiles</taxon>
        <taxon>Ochrophyta</taxon>
        <taxon>Bacillariophyta</taxon>
        <taxon>Bacillariophyceae</taxon>
        <taxon>Bacillariophycidae</taxon>
        <taxon>Naviculales</taxon>
        <taxon>Naviculaceae</taxon>
        <taxon>Seminavis</taxon>
    </lineage>
</organism>
<proteinExistence type="predicted"/>
<gene>
    <name evidence="1" type="ORF">SEMRO_516_G158590.1</name>
</gene>
<sequence length="267" mass="30364">MANPRYTLTDSERVAVIALKEVCETEGIAYSNLFELAKYVLVVQSSFPDSDEKAPQKRLEKAKSLLRKRNSWLKANDLETVDPMAALEDLYKACPKFFYTKYTHDKDGRVVVGHDQVHAPADYMYKSKENMTTFLAAEQLRMNMGAVDLEEARLGFCIVGILDGKGSASGAVRYIRMSTKSKENVKGMHPHRIRKIYCEVPSLYMYAARACMAILPKKIVERILLFSSLPALENHMQTKETIPNTNVLEWAKARQAKYLETLERLSL</sequence>
<dbReference type="AlphaFoldDB" id="A0A9N8E177"/>
<dbReference type="Proteomes" id="UP001153069">
    <property type="component" value="Unassembled WGS sequence"/>
</dbReference>
<name>A0A9N8E177_9STRA</name>